<dbReference type="EMBL" id="CP042304">
    <property type="protein sequence ID" value="QDZ10501.1"/>
    <property type="molecule type" value="Genomic_DNA"/>
</dbReference>
<protein>
    <submittedName>
        <fullName evidence="2">Uncharacterized protein</fullName>
    </submittedName>
</protein>
<keyword evidence="1" id="KW-0812">Transmembrane</keyword>
<evidence type="ECO:0000313" key="2">
    <source>
        <dbReference type="EMBL" id="QDZ10501.1"/>
    </source>
</evidence>
<dbReference type="Proteomes" id="UP000315364">
    <property type="component" value="Chromosome"/>
</dbReference>
<gene>
    <name evidence="2" type="ORF">FPZ08_06910</name>
</gene>
<sequence length="84" mass="9553">MLRWFAGPWAKIQAALAIAGAIIVAIGIAFLKGRRAGIDHIEAEQSARRIQSMKDRKEVDDEVDQLGSNDVDERFARWMRDDER</sequence>
<evidence type="ECO:0000313" key="3">
    <source>
        <dbReference type="Proteomes" id="UP000315364"/>
    </source>
</evidence>
<feature type="transmembrane region" description="Helical" evidence="1">
    <location>
        <begin position="12"/>
        <end position="31"/>
    </location>
</feature>
<dbReference type="RefSeq" id="WP_146289288.1">
    <property type="nucleotide sequence ID" value="NZ_CP042304.1"/>
</dbReference>
<dbReference type="KEGG" id="dea:FPZ08_06910"/>
<keyword evidence="1" id="KW-1133">Transmembrane helix</keyword>
<name>A0A5B8LRG1_9HYPH</name>
<accession>A0A5B8LRG1</accession>
<dbReference type="AlphaFoldDB" id="A0A5B8LRG1"/>
<proteinExistence type="predicted"/>
<organism evidence="2 3">
    <name type="scientific">Devosia ginsengisoli</name>
    <dbReference type="NCBI Taxonomy" id="400770"/>
    <lineage>
        <taxon>Bacteria</taxon>
        <taxon>Pseudomonadati</taxon>
        <taxon>Pseudomonadota</taxon>
        <taxon>Alphaproteobacteria</taxon>
        <taxon>Hyphomicrobiales</taxon>
        <taxon>Devosiaceae</taxon>
        <taxon>Devosia</taxon>
    </lineage>
</organism>
<dbReference type="OrthoDB" id="9978423at2"/>
<evidence type="ECO:0000256" key="1">
    <source>
        <dbReference type="SAM" id="Phobius"/>
    </source>
</evidence>
<reference evidence="2 3" key="1">
    <citation type="submission" date="2019-07" db="EMBL/GenBank/DDBJ databases">
        <title>Full genome sequence of Devosia sp. Gsoil 520.</title>
        <authorList>
            <person name="Im W.-T."/>
        </authorList>
    </citation>
    <scope>NUCLEOTIDE SEQUENCE [LARGE SCALE GENOMIC DNA]</scope>
    <source>
        <strain evidence="2 3">Gsoil 520</strain>
    </source>
</reference>
<keyword evidence="3" id="KW-1185">Reference proteome</keyword>
<keyword evidence="1" id="KW-0472">Membrane</keyword>